<comment type="caution">
    <text evidence="1">The sequence shown here is derived from an EMBL/GenBank/DDBJ whole genome shotgun (WGS) entry which is preliminary data.</text>
</comment>
<evidence type="ECO:0000313" key="1">
    <source>
        <dbReference type="EMBL" id="KAK0468924.1"/>
    </source>
</evidence>
<proteinExistence type="predicted"/>
<accession>A0AA39NNI0</accession>
<sequence>MFYEVFIGIYFWFRSGEVECAAEPVAASTVIGYNFLAGDWMDGGHARTGRFGHRSWRRYMCETKAIWVKAHQHQREMVELKGLKSWQSLVKIPAFNHFVPDYSAIIDVLFRRWAIYSLKSTRQPPLSFHESYASKRLLCMIQFRCSGLLVAACYCAVFVARMHRDSIEKRAIDPTHVVASHQMCFVKNFGSRESPFKGWVHDDPASIG</sequence>
<name>A0AA39NNI0_9AGAR</name>
<organism evidence="1 2">
    <name type="scientific">Armillaria novae-zelandiae</name>
    <dbReference type="NCBI Taxonomy" id="153914"/>
    <lineage>
        <taxon>Eukaryota</taxon>
        <taxon>Fungi</taxon>
        <taxon>Dikarya</taxon>
        <taxon>Basidiomycota</taxon>
        <taxon>Agaricomycotina</taxon>
        <taxon>Agaricomycetes</taxon>
        <taxon>Agaricomycetidae</taxon>
        <taxon>Agaricales</taxon>
        <taxon>Marasmiineae</taxon>
        <taxon>Physalacriaceae</taxon>
        <taxon>Armillaria</taxon>
    </lineage>
</organism>
<reference evidence="1" key="1">
    <citation type="submission" date="2023-06" db="EMBL/GenBank/DDBJ databases">
        <authorList>
            <consortium name="Lawrence Berkeley National Laboratory"/>
            <person name="Ahrendt S."/>
            <person name="Sahu N."/>
            <person name="Indic B."/>
            <person name="Wong-Bajracharya J."/>
            <person name="Merenyi Z."/>
            <person name="Ke H.-M."/>
            <person name="Monk M."/>
            <person name="Kocsube S."/>
            <person name="Drula E."/>
            <person name="Lipzen A."/>
            <person name="Balint B."/>
            <person name="Henrissat B."/>
            <person name="Andreopoulos B."/>
            <person name="Martin F.M."/>
            <person name="Harder C.B."/>
            <person name="Rigling D."/>
            <person name="Ford K.L."/>
            <person name="Foster G.D."/>
            <person name="Pangilinan J."/>
            <person name="Papanicolaou A."/>
            <person name="Barry K."/>
            <person name="LaButti K."/>
            <person name="Viragh M."/>
            <person name="Koriabine M."/>
            <person name="Yan M."/>
            <person name="Riley R."/>
            <person name="Champramary S."/>
            <person name="Plett K.L."/>
            <person name="Tsai I.J."/>
            <person name="Slot J."/>
            <person name="Sipos G."/>
            <person name="Plett J."/>
            <person name="Nagy L.G."/>
            <person name="Grigoriev I.V."/>
        </authorList>
    </citation>
    <scope>NUCLEOTIDE SEQUENCE</scope>
    <source>
        <strain evidence="1">ICMP 16352</strain>
    </source>
</reference>
<dbReference type="EMBL" id="JAUEPR010000064">
    <property type="protein sequence ID" value="KAK0468924.1"/>
    <property type="molecule type" value="Genomic_DNA"/>
</dbReference>
<protein>
    <submittedName>
        <fullName evidence="1">Uncharacterized protein</fullName>
    </submittedName>
</protein>
<dbReference type="Proteomes" id="UP001175227">
    <property type="component" value="Unassembled WGS sequence"/>
</dbReference>
<evidence type="ECO:0000313" key="2">
    <source>
        <dbReference type="Proteomes" id="UP001175227"/>
    </source>
</evidence>
<dbReference type="AlphaFoldDB" id="A0AA39NNI0"/>
<keyword evidence="2" id="KW-1185">Reference proteome</keyword>
<gene>
    <name evidence="1" type="ORF">IW261DRAFT_1425978</name>
</gene>